<evidence type="ECO:0000259" key="1">
    <source>
        <dbReference type="Pfam" id="PF13592"/>
    </source>
</evidence>
<dbReference type="EMBL" id="FZNQ01000021">
    <property type="protein sequence ID" value="SNR60946.1"/>
    <property type="molecule type" value="Genomic_DNA"/>
</dbReference>
<feature type="domain" description="Winged helix-turn helix" evidence="1">
    <location>
        <begin position="6"/>
        <end position="51"/>
    </location>
</feature>
<gene>
    <name evidence="2" type="ORF">SAMN06264855_12119</name>
</gene>
<dbReference type="InterPro" id="IPR025959">
    <property type="entry name" value="Winged_HTH_dom"/>
</dbReference>
<keyword evidence="3" id="KW-1185">Reference proteome</keyword>
<name>A0A238XPI8_HALVU</name>
<organism evidence="2 3">
    <name type="scientific">Halorubrum vacuolatum</name>
    <name type="common">Natronobacterium vacuolatum</name>
    <dbReference type="NCBI Taxonomy" id="63740"/>
    <lineage>
        <taxon>Archaea</taxon>
        <taxon>Methanobacteriati</taxon>
        <taxon>Methanobacteriota</taxon>
        <taxon>Stenosarchaea group</taxon>
        <taxon>Halobacteria</taxon>
        <taxon>Halobacteriales</taxon>
        <taxon>Haloferacaceae</taxon>
        <taxon>Halorubrum</taxon>
    </lineage>
</organism>
<sequence>MLRDGQPWKSQEIQHLLKEEFDVEYHPDYLGKFLRELGLSYAKPRPKRPHRPENPEEILDERIRRSPLWRR</sequence>
<evidence type="ECO:0000313" key="3">
    <source>
        <dbReference type="Proteomes" id="UP000198397"/>
    </source>
</evidence>
<dbReference type="Proteomes" id="UP000198397">
    <property type="component" value="Unassembled WGS sequence"/>
</dbReference>
<accession>A0A238XPI8</accession>
<proteinExistence type="predicted"/>
<dbReference type="Pfam" id="PF13592">
    <property type="entry name" value="HTH_33"/>
    <property type="match status" value="1"/>
</dbReference>
<reference evidence="2 3" key="1">
    <citation type="submission" date="2017-06" db="EMBL/GenBank/DDBJ databases">
        <authorList>
            <person name="Kim H.J."/>
            <person name="Triplett B.A."/>
        </authorList>
    </citation>
    <scope>NUCLEOTIDE SEQUENCE [LARGE SCALE GENOMIC DNA]</scope>
    <source>
        <strain evidence="2 3">DSM 8800</strain>
    </source>
</reference>
<protein>
    <submittedName>
        <fullName evidence="2">Winged helix-turn helix</fullName>
    </submittedName>
</protein>
<evidence type="ECO:0000313" key="2">
    <source>
        <dbReference type="EMBL" id="SNR60946.1"/>
    </source>
</evidence>
<dbReference type="AlphaFoldDB" id="A0A238XPI8"/>